<evidence type="ECO:0000313" key="1">
    <source>
        <dbReference type="EMBL" id="TFK62479.1"/>
    </source>
</evidence>
<organism evidence="1 2">
    <name type="scientific">Pluteus cervinus</name>
    <dbReference type="NCBI Taxonomy" id="181527"/>
    <lineage>
        <taxon>Eukaryota</taxon>
        <taxon>Fungi</taxon>
        <taxon>Dikarya</taxon>
        <taxon>Basidiomycota</taxon>
        <taxon>Agaricomycotina</taxon>
        <taxon>Agaricomycetes</taxon>
        <taxon>Agaricomycetidae</taxon>
        <taxon>Agaricales</taxon>
        <taxon>Pluteineae</taxon>
        <taxon>Pluteaceae</taxon>
        <taxon>Pluteus</taxon>
    </lineage>
</organism>
<name>A0ACD3AAW9_9AGAR</name>
<protein>
    <submittedName>
        <fullName evidence="1">Uncharacterized protein</fullName>
    </submittedName>
</protein>
<reference evidence="1 2" key="1">
    <citation type="journal article" date="2019" name="Nat. Ecol. Evol.">
        <title>Megaphylogeny resolves global patterns of mushroom evolution.</title>
        <authorList>
            <person name="Varga T."/>
            <person name="Krizsan K."/>
            <person name="Foldi C."/>
            <person name="Dima B."/>
            <person name="Sanchez-Garcia M."/>
            <person name="Sanchez-Ramirez S."/>
            <person name="Szollosi G.J."/>
            <person name="Szarkandi J.G."/>
            <person name="Papp V."/>
            <person name="Albert L."/>
            <person name="Andreopoulos W."/>
            <person name="Angelini C."/>
            <person name="Antonin V."/>
            <person name="Barry K.W."/>
            <person name="Bougher N.L."/>
            <person name="Buchanan P."/>
            <person name="Buyck B."/>
            <person name="Bense V."/>
            <person name="Catcheside P."/>
            <person name="Chovatia M."/>
            <person name="Cooper J."/>
            <person name="Damon W."/>
            <person name="Desjardin D."/>
            <person name="Finy P."/>
            <person name="Geml J."/>
            <person name="Haridas S."/>
            <person name="Hughes K."/>
            <person name="Justo A."/>
            <person name="Karasinski D."/>
            <person name="Kautmanova I."/>
            <person name="Kiss B."/>
            <person name="Kocsube S."/>
            <person name="Kotiranta H."/>
            <person name="LaButti K.M."/>
            <person name="Lechner B.E."/>
            <person name="Liimatainen K."/>
            <person name="Lipzen A."/>
            <person name="Lukacs Z."/>
            <person name="Mihaltcheva S."/>
            <person name="Morgado L.N."/>
            <person name="Niskanen T."/>
            <person name="Noordeloos M.E."/>
            <person name="Ohm R.A."/>
            <person name="Ortiz-Santana B."/>
            <person name="Ovrebo C."/>
            <person name="Racz N."/>
            <person name="Riley R."/>
            <person name="Savchenko A."/>
            <person name="Shiryaev A."/>
            <person name="Soop K."/>
            <person name="Spirin V."/>
            <person name="Szebenyi C."/>
            <person name="Tomsovsky M."/>
            <person name="Tulloss R.E."/>
            <person name="Uehling J."/>
            <person name="Grigoriev I.V."/>
            <person name="Vagvolgyi C."/>
            <person name="Papp T."/>
            <person name="Martin F.M."/>
            <person name="Miettinen O."/>
            <person name="Hibbett D.S."/>
            <person name="Nagy L.G."/>
        </authorList>
    </citation>
    <scope>NUCLEOTIDE SEQUENCE [LARGE SCALE GENOMIC DNA]</scope>
    <source>
        <strain evidence="1 2">NL-1719</strain>
    </source>
</reference>
<keyword evidence="2" id="KW-1185">Reference proteome</keyword>
<evidence type="ECO:0000313" key="2">
    <source>
        <dbReference type="Proteomes" id="UP000308600"/>
    </source>
</evidence>
<gene>
    <name evidence="1" type="ORF">BDN72DRAFT_848644</name>
</gene>
<sequence>MFSVETLPIPTIHALIVGIDRYPKYHNLTGAVNDARRFRQFVRNYLFAKESNIITLLDEAASRQAILDEFEGLISNENITRDDPIIVYFAGHGSRVEKPKEWVDWPTVTQTIEIIFPSDFDPAADGTESEVGQGIPDRTVTALLHQLSQKRGDNITLILDCCRSKSNPGDARDETRGTAKFPKISSYCDERIVKQLRTHRSSSRQGFWGKHHSSYVLLTACRINEQAGEARSSRHGIFTRELIRVLRQMDINRLTYTSLMNQLRMPIWQTPQWEGQNTRRRLFNKWRPGANPEYITGTKRTSPDKGEPPTYVLHAGEMHGIVPGSTYAIHLVDIDEDDSPAFNPKLCDAIVENVGSSVSQLKLLVDMTKPPHMPPVFYGKCVTEGPAQLLVVYCNRPIWFNSIIHPNTHTDLGFTLISPRSNPQSLDPKLADLRIIRKRADKHVYFRGKKGTVVSESIGSGYKALSFEQAERKLKDVIKAAICFRRRLSRQQGLARNREIEIKLKMKVWLELKELDPVTAKPIGGNLLLLANSGAQAPRQDTATESVLADRTMDDLTVTLRTGRSYCVLIHNDSDIPLYAYAESFEPKILKIGCGGPALVEVPPEESILRPGSGEAGTSLVTFELAEGATRGIGFIKVYLSPSNQNFKGFMQPSPYTFPGLDPSNVSSNAKDQRNEGNIVGDAWVARTIVVKQVSEEGSSSAQVDPPRSRNRHSRRAALREELRNAAQEIKLLMHRLEVARLISEIADTQIRFTQSDSPLTTRRTRKRQNPPHNNPRKPPCHEQPHIPRKNPRNSPRFRIFQPNQARFMQN</sequence>
<accession>A0ACD3AAW9</accession>
<proteinExistence type="predicted"/>
<dbReference type="EMBL" id="ML208578">
    <property type="protein sequence ID" value="TFK62479.1"/>
    <property type="molecule type" value="Genomic_DNA"/>
</dbReference>
<dbReference type="Proteomes" id="UP000308600">
    <property type="component" value="Unassembled WGS sequence"/>
</dbReference>